<keyword evidence="13" id="KW-1185">Reference proteome</keyword>
<comment type="subcellular location">
    <subcellularLocation>
        <location evidence="2">Cell inner membrane</location>
        <topology evidence="2">Multi-pass membrane protein</topology>
    </subcellularLocation>
</comment>
<feature type="transmembrane region" description="Helical" evidence="10">
    <location>
        <begin position="41"/>
        <end position="70"/>
    </location>
</feature>
<evidence type="ECO:0000256" key="2">
    <source>
        <dbReference type="ARBA" id="ARBA00004429"/>
    </source>
</evidence>
<reference evidence="13" key="2">
    <citation type="submission" date="2023-07" db="EMBL/GenBank/DDBJ databases">
        <title>Shewanella mangrovi sp. nov., an acetaldehyde- degrading bacterium isolated from mangrove sediment.</title>
        <authorList>
            <person name="Liu Y."/>
        </authorList>
    </citation>
    <scope>NUCLEOTIDE SEQUENCE [LARGE SCALE GENOMIC DNA]</scope>
    <source>
        <strain evidence="13">C32</strain>
    </source>
</reference>
<dbReference type="Proteomes" id="UP001201549">
    <property type="component" value="Unassembled WGS sequence"/>
</dbReference>
<dbReference type="NCBIfam" id="TIGR00540">
    <property type="entry name" value="TPR_hemY_coli"/>
    <property type="match status" value="1"/>
</dbReference>
<reference evidence="12 13" key="1">
    <citation type="submission" date="2022-02" db="EMBL/GenBank/DDBJ databases">
        <authorList>
            <person name="Zhuang L."/>
        </authorList>
    </citation>
    <scope>NUCLEOTIDE SEQUENCE [LARGE SCALE GENOMIC DNA]</scope>
    <source>
        <strain evidence="12 13">C32</strain>
    </source>
</reference>
<comment type="caution">
    <text evidence="12">The sequence shown here is derived from an EMBL/GenBank/DDBJ whole genome shotgun (WGS) entry which is preliminary data.</text>
</comment>
<accession>A0ABT2FIM5</accession>
<keyword evidence="4" id="KW-1003">Cell membrane</keyword>
<keyword evidence="8 10" id="KW-0472">Membrane</keyword>
<evidence type="ECO:0000313" key="13">
    <source>
        <dbReference type="Proteomes" id="UP001201549"/>
    </source>
</evidence>
<evidence type="ECO:0000256" key="8">
    <source>
        <dbReference type="ARBA" id="ARBA00023136"/>
    </source>
</evidence>
<evidence type="ECO:0000256" key="10">
    <source>
        <dbReference type="SAM" id="Phobius"/>
    </source>
</evidence>
<name>A0ABT2FIM5_9GAMM</name>
<comment type="function">
    <text evidence="1">Involved in a late step of protoheme IX synthesis.</text>
</comment>
<dbReference type="InterPro" id="IPR011990">
    <property type="entry name" value="TPR-like_helical_dom_sf"/>
</dbReference>
<evidence type="ECO:0000313" key="12">
    <source>
        <dbReference type="EMBL" id="MCS4556179.1"/>
    </source>
</evidence>
<organism evidence="12 13">
    <name type="scientific">Shewanella electrica</name>
    <dbReference type="NCBI Taxonomy" id="515560"/>
    <lineage>
        <taxon>Bacteria</taxon>
        <taxon>Pseudomonadati</taxon>
        <taxon>Pseudomonadota</taxon>
        <taxon>Gammaproteobacteria</taxon>
        <taxon>Alteromonadales</taxon>
        <taxon>Shewanellaceae</taxon>
        <taxon>Shewanella</taxon>
    </lineage>
</organism>
<evidence type="ECO:0000256" key="4">
    <source>
        <dbReference type="ARBA" id="ARBA00022475"/>
    </source>
</evidence>
<evidence type="ECO:0000256" key="3">
    <source>
        <dbReference type="ARBA" id="ARBA00004744"/>
    </source>
</evidence>
<keyword evidence="9" id="KW-0627">Porphyrin biosynthesis</keyword>
<dbReference type="InterPro" id="IPR010817">
    <property type="entry name" value="HemY_N"/>
</dbReference>
<evidence type="ECO:0000256" key="6">
    <source>
        <dbReference type="ARBA" id="ARBA00022692"/>
    </source>
</evidence>
<keyword evidence="6 10" id="KW-0812">Transmembrane</keyword>
<keyword evidence="7 10" id="KW-1133">Transmembrane helix</keyword>
<dbReference type="RefSeq" id="WP_238895581.1">
    <property type="nucleotide sequence ID" value="NZ_JAKOGG010000003.1"/>
</dbReference>
<dbReference type="SUPFAM" id="SSF48452">
    <property type="entry name" value="TPR-like"/>
    <property type="match status" value="1"/>
</dbReference>
<comment type="pathway">
    <text evidence="3">Porphyrin-containing compound metabolism; protoheme biosynthesis.</text>
</comment>
<dbReference type="InterPro" id="IPR005254">
    <property type="entry name" value="Heme_biosyn_assoc_TPR_pro"/>
</dbReference>
<protein>
    <submittedName>
        <fullName evidence="12">Heme biosynthesis protein HemY</fullName>
    </submittedName>
</protein>
<gene>
    <name evidence="12" type="ORF">L9G74_06990</name>
</gene>
<sequence>MIRVLFYLIIILAGALLSPLIVGNKGYVYISFLGWQLETSVIFAIVAMILFYGVLQLVEWVVVSVLNVVLTSRYLPQRWRRKAARKHTLVGALAMAEENWPTAERAMRKGAEQGEIPVLNYLAAARAAQYQLKTEERDEYLEKAAELPLAFEAVTAARTRYLLRSGDETAARTELDKLQPSAKSKTPLLKLARDVYQAQHDWAALRTILPALFKRQLIDEPQYQQLNNQACTALLQQAGAQDLAQLNACWASFSRQEKTQDALIAAYAEQLHLLEQHDEAIKLLSKPVKHDADDAVFNVIARIISADDSALLKLLQSIEVKCQNRIAYQRCMAQVYAQLREPQQQLAALQKLATQDPSANNYLALARVHEQLAQQQQAADAYRAAAQAL</sequence>
<evidence type="ECO:0000256" key="5">
    <source>
        <dbReference type="ARBA" id="ARBA00022519"/>
    </source>
</evidence>
<evidence type="ECO:0000256" key="1">
    <source>
        <dbReference type="ARBA" id="ARBA00002962"/>
    </source>
</evidence>
<evidence type="ECO:0000256" key="7">
    <source>
        <dbReference type="ARBA" id="ARBA00022989"/>
    </source>
</evidence>
<dbReference type="Pfam" id="PF07219">
    <property type="entry name" value="HemY_N"/>
    <property type="match status" value="1"/>
</dbReference>
<evidence type="ECO:0000256" key="9">
    <source>
        <dbReference type="ARBA" id="ARBA00023244"/>
    </source>
</evidence>
<proteinExistence type="predicted"/>
<dbReference type="EMBL" id="JAKOGG010000003">
    <property type="protein sequence ID" value="MCS4556179.1"/>
    <property type="molecule type" value="Genomic_DNA"/>
</dbReference>
<keyword evidence="5" id="KW-0997">Cell inner membrane</keyword>
<feature type="domain" description="HemY N-terminal" evidence="11">
    <location>
        <begin position="26"/>
        <end position="130"/>
    </location>
</feature>
<evidence type="ECO:0000259" key="11">
    <source>
        <dbReference type="Pfam" id="PF07219"/>
    </source>
</evidence>